<keyword evidence="4" id="KW-1185">Reference proteome</keyword>
<evidence type="ECO:0000313" key="4">
    <source>
        <dbReference type="Proteomes" id="UP001219956"/>
    </source>
</evidence>
<evidence type="ECO:0000313" key="3">
    <source>
        <dbReference type="EMBL" id="MDC7717096.1"/>
    </source>
</evidence>
<comment type="similarity">
    <text evidence="1">Belongs to the DinB family.</text>
</comment>
<dbReference type="PANTHER" id="PTHR37302:SF1">
    <property type="entry name" value="PROTEIN DINB"/>
    <property type="match status" value="1"/>
</dbReference>
<dbReference type="PANTHER" id="PTHR37302">
    <property type="entry name" value="SLR1116 PROTEIN"/>
    <property type="match status" value="1"/>
</dbReference>
<dbReference type="Proteomes" id="UP001219956">
    <property type="component" value="Unassembled WGS sequence"/>
</dbReference>
<dbReference type="InterPro" id="IPR034660">
    <property type="entry name" value="DinB/YfiT-like"/>
</dbReference>
<dbReference type="SUPFAM" id="SSF109854">
    <property type="entry name" value="DinB/YfiT-like putative metalloenzymes"/>
    <property type="match status" value="1"/>
</dbReference>
<sequence length="182" mass="19770">MLTPAAIRQLAAYNRGMNDKLYQAAASLPDDVLHADRGAFFGSLFGTLSHIVVGDTVWLRRFATLPYGAEVLQPVRLWPQPVALDARPAANLAELAALRQQLDSLIEQWAATLDERVLAQDLAYQAMRGDACVKALGGVLLHFFNHQTHHRGQASTLLSQAGVDVGVTDLLMWLPDVAASSD</sequence>
<accession>A0ABT5IY21</accession>
<gene>
    <name evidence="3" type="ORF">PQU95_07680</name>
</gene>
<organism evidence="3 4">
    <name type="scientific">Vogesella aquatica</name>
    <dbReference type="NCBI Taxonomy" id="2984206"/>
    <lineage>
        <taxon>Bacteria</taxon>
        <taxon>Pseudomonadati</taxon>
        <taxon>Pseudomonadota</taxon>
        <taxon>Betaproteobacteria</taxon>
        <taxon>Neisseriales</taxon>
        <taxon>Chromobacteriaceae</taxon>
        <taxon>Vogesella</taxon>
    </lineage>
</organism>
<comment type="caution">
    <text evidence="3">The sequence shown here is derived from an EMBL/GenBank/DDBJ whole genome shotgun (WGS) entry which is preliminary data.</text>
</comment>
<keyword evidence="2" id="KW-0479">Metal-binding</keyword>
<evidence type="ECO:0000256" key="2">
    <source>
        <dbReference type="ARBA" id="ARBA00022723"/>
    </source>
</evidence>
<evidence type="ECO:0000256" key="1">
    <source>
        <dbReference type="ARBA" id="ARBA00008635"/>
    </source>
</evidence>
<dbReference type="RefSeq" id="WP_272751445.1">
    <property type="nucleotide sequence ID" value="NZ_JAQQLF010000008.1"/>
</dbReference>
<protein>
    <submittedName>
        <fullName evidence="3">DinB family protein</fullName>
    </submittedName>
</protein>
<dbReference type="Gene3D" id="1.20.120.450">
    <property type="entry name" value="dinb family like domain"/>
    <property type="match status" value="1"/>
</dbReference>
<proteinExistence type="inferred from homology"/>
<dbReference type="EMBL" id="JAQQLF010000008">
    <property type="protein sequence ID" value="MDC7717096.1"/>
    <property type="molecule type" value="Genomic_DNA"/>
</dbReference>
<reference evidence="3 4" key="1">
    <citation type="submission" date="2023-01" db="EMBL/GenBank/DDBJ databases">
        <title>Novel species of the genus Vogesella isolated from rivers.</title>
        <authorList>
            <person name="Lu H."/>
        </authorList>
    </citation>
    <scope>NUCLEOTIDE SEQUENCE [LARGE SCALE GENOMIC DNA]</scope>
    <source>
        <strain evidence="3 4">DC21W</strain>
    </source>
</reference>
<dbReference type="Pfam" id="PF05163">
    <property type="entry name" value="DinB"/>
    <property type="match status" value="1"/>
</dbReference>
<name>A0ABT5IY21_9NEIS</name>
<dbReference type="InterPro" id="IPR007837">
    <property type="entry name" value="DinB"/>
</dbReference>